<dbReference type="InterPro" id="IPR006026">
    <property type="entry name" value="Peptidase_Metallo"/>
</dbReference>
<comment type="similarity">
    <text evidence="3">Belongs to the peptidase M10B family.</text>
</comment>
<evidence type="ECO:0000256" key="1">
    <source>
        <dbReference type="ARBA" id="ARBA00001913"/>
    </source>
</evidence>
<gene>
    <name evidence="7" type="ORF">SAMN05421828_10183</name>
</gene>
<dbReference type="InterPro" id="IPR028992">
    <property type="entry name" value="Hedgehog/Intein_dom"/>
</dbReference>
<keyword evidence="5" id="KW-0677">Repeat</keyword>
<dbReference type="Gene3D" id="3.40.390.10">
    <property type="entry name" value="Collagenase (Catalytic Domain)"/>
    <property type="match status" value="1"/>
</dbReference>
<reference evidence="7 8" key="1">
    <citation type="submission" date="2017-01" db="EMBL/GenBank/DDBJ databases">
        <authorList>
            <person name="Varghese N."/>
            <person name="Submissions S."/>
        </authorList>
    </citation>
    <scope>NUCLEOTIDE SEQUENCE [LARGE SCALE GENOMIC DNA]</scope>
    <source>
        <strain evidence="7 8">ATCC 35905</strain>
    </source>
</reference>
<evidence type="ECO:0000313" key="7">
    <source>
        <dbReference type="EMBL" id="SIQ05023.1"/>
    </source>
</evidence>
<dbReference type="Gene3D" id="2.150.10.10">
    <property type="entry name" value="Serralysin-like metalloprotease, C-terminal"/>
    <property type="match status" value="1"/>
</dbReference>
<evidence type="ECO:0000259" key="6">
    <source>
        <dbReference type="SMART" id="SM00235"/>
    </source>
</evidence>
<keyword evidence="4" id="KW-0964">Secreted</keyword>
<dbReference type="GO" id="GO:0006508">
    <property type="term" value="P:proteolysis"/>
    <property type="evidence" value="ECO:0007669"/>
    <property type="project" value="InterPro"/>
</dbReference>
<dbReference type="RefSeq" id="WP_051657285.1">
    <property type="nucleotide sequence ID" value="NZ_FTNE01000001.1"/>
</dbReference>
<dbReference type="GO" id="GO:0008237">
    <property type="term" value="F:metallopeptidase activity"/>
    <property type="evidence" value="ECO:0007669"/>
    <property type="project" value="InterPro"/>
</dbReference>
<dbReference type="SUPFAM" id="SSF55486">
    <property type="entry name" value="Metalloproteases ('zincins'), catalytic domain"/>
    <property type="match status" value="1"/>
</dbReference>
<dbReference type="Proteomes" id="UP000186308">
    <property type="component" value="Unassembled WGS sequence"/>
</dbReference>
<protein>
    <submittedName>
        <fullName evidence="7">Serralysin</fullName>
    </submittedName>
</protein>
<evidence type="ECO:0000256" key="4">
    <source>
        <dbReference type="ARBA" id="ARBA00022525"/>
    </source>
</evidence>
<dbReference type="InterPro" id="IPR024079">
    <property type="entry name" value="MetalloPept_cat_dom_sf"/>
</dbReference>
<dbReference type="InterPro" id="IPR036844">
    <property type="entry name" value="Hint_dom_sf"/>
</dbReference>
<dbReference type="Pfam" id="PF08548">
    <property type="entry name" value="Peptidase_M10_C"/>
    <property type="match status" value="1"/>
</dbReference>
<dbReference type="EMBL" id="FTNE01000001">
    <property type="protein sequence ID" value="SIQ05023.1"/>
    <property type="molecule type" value="Genomic_DNA"/>
</dbReference>
<sequence>MTATNLNDNLTMLTPDQQAIINFESNANPNLAPANPSFNTYLLGSAEIQTPQATLQAGTTITYAFSPGAYTAAQQADIEQAMAAWSGVCNVTWVYQPNYAANPTTGLSTTADLSLINMNNNPNGEFEQTTQSVPTRQSGVYQSTQEEIVTDLGGSYGTLGDYATGGYGQGAILHELGHVLGLGHTGAYNGGGADAAQTNAYDTRTWSVMSYVDPNDPAAKYYAQSATPGADYNGNVGTGPMGLDIYAVQRLYGAPTSTMFAGGQVFGFNSNITYTTPAGTTAAVEMYNFAVNTNPIITLYDYGAGNTLDLSGYSSNDTVNLNPGSFSSVNGYVDNIFIEYGTAIDRLIAGSGNDVIFVNGQADTIIGGAGNDIVTFADPLADYSFTRSGGSLDVTGFGVTDTLTGVTTLQFSDRSVLAANLACFAATTRIATQAGPVAVEHLAVGDQVVLATGGRMPIVWIGRRVVDLAHHPAPDLVQPIRIEPGALADGIPARPLLVSPDHALFCAGHLIPAKALTNGTTIRQIERASITYYHIELPRHAVLLAEATPAESYLDTGNRTGFSNASGPIALHPAFAQQRREQTGCAPFAEAGPVVEAVRTRLLARAGIVTTADPGLAIRHTGGAAIIASRSAIPGHLTPDPRDRRRLGVKIASLSVGGTPIPLDHPALSQGWHAPEPDGRWTDGNACVPAELLAGGRLEIGLAATVEYPVLDISQEIRGRTSFL</sequence>
<organism evidence="7 8">
    <name type="scientific">Acidiphilium rubrum</name>
    <dbReference type="NCBI Taxonomy" id="526"/>
    <lineage>
        <taxon>Bacteria</taxon>
        <taxon>Pseudomonadati</taxon>
        <taxon>Pseudomonadota</taxon>
        <taxon>Alphaproteobacteria</taxon>
        <taxon>Acetobacterales</taxon>
        <taxon>Acidocellaceae</taxon>
        <taxon>Acidiphilium</taxon>
    </lineage>
</organism>
<dbReference type="GO" id="GO:0005615">
    <property type="term" value="C:extracellular space"/>
    <property type="evidence" value="ECO:0007669"/>
    <property type="project" value="InterPro"/>
</dbReference>
<evidence type="ECO:0000256" key="2">
    <source>
        <dbReference type="ARBA" id="ARBA00004613"/>
    </source>
</evidence>
<dbReference type="SUPFAM" id="SSF51294">
    <property type="entry name" value="Hedgehog/intein (Hint) domain"/>
    <property type="match status" value="1"/>
</dbReference>
<dbReference type="AlphaFoldDB" id="A0A8G2CHE7"/>
<comment type="cofactor">
    <cofactor evidence="1">
        <name>Ca(2+)</name>
        <dbReference type="ChEBI" id="CHEBI:29108"/>
    </cofactor>
</comment>
<dbReference type="InterPro" id="IPR011049">
    <property type="entry name" value="Serralysin-like_metalloprot_C"/>
</dbReference>
<dbReference type="GO" id="GO:0005509">
    <property type="term" value="F:calcium ion binding"/>
    <property type="evidence" value="ECO:0007669"/>
    <property type="project" value="InterPro"/>
</dbReference>
<proteinExistence type="inferred from homology"/>
<dbReference type="Pfam" id="PF00353">
    <property type="entry name" value="HemolysinCabind"/>
    <property type="match status" value="1"/>
</dbReference>
<name>A0A8G2CHE7_ACIRU</name>
<comment type="caution">
    <text evidence="7">The sequence shown here is derived from an EMBL/GenBank/DDBJ whole genome shotgun (WGS) entry which is preliminary data.</text>
</comment>
<dbReference type="GO" id="GO:0008270">
    <property type="term" value="F:zinc ion binding"/>
    <property type="evidence" value="ECO:0007669"/>
    <property type="project" value="InterPro"/>
</dbReference>
<dbReference type="InterPro" id="IPR001343">
    <property type="entry name" value="Hemolysn_Ca-bd"/>
</dbReference>
<feature type="domain" description="Peptidase metallopeptidase" evidence="6">
    <location>
        <begin position="52"/>
        <end position="224"/>
    </location>
</feature>
<dbReference type="InterPro" id="IPR013858">
    <property type="entry name" value="Peptidase_M10B_C"/>
</dbReference>
<evidence type="ECO:0000256" key="5">
    <source>
        <dbReference type="ARBA" id="ARBA00022737"/>
    </source>
</evidence>
<dbReference type="SUPFAM" id="SSF51120">
    <property type="entry name" value="beta-Roll"/>
    <property type="match status" value="1"/>
</dbReference>
<keyword evidence="8" id="KW-1185">Reference proteome</keyword>
<dbReference type="Pfam" id="PF13403">
    <property type="entry name" value="Hint_2"/>
    <property type="match status" value="1"/>
</dbReference>
<comment type="subcellular location">
    <subcellularLocation>
        <location evidence="2">Secreted</location>
    </subcellularLocation>
</comment>
<accession>A0A8G2CHE7</accession>
<dbReference type="Gene3D" id="2.170.16.10">
    <property type="entry name" value="Hedgehog/Intein (Hint) domain"/>
    <property type="match status" value="1"/>
</dbReference>
<dbReference type="SMART" id="SM00235">
    <property type="entry name" value="ZnMc"/>
    <property type="match status" value="1"/>
</dbReference>
<evidence type="ECO:0000313" key="8">
    <source>
        <dbReference type="Proteomes" id="UP000186308"/>
    </source>
</evidence>
<evidence type="ECO:0000256" key="3">
    <source>
        <dbReference type="ARBA" id="ARBA00009490"/>
    </source>
</evidence>